<evidence type="ECO:0000313" key="2">
    <source>
        <dbReference type="Proteomes" id="UP000007879"/>
    </source>
</evidence>
<sequence length="487" mass="56443">MLNIHLNIISIERKMRNVSPFMSCVYWGGAPCDQFQWSFATNRCGAVFSILHVLARRHLIDDQHIDIKSLFDEHIHWLVEAITSQMKSIESEKLQLIQDGLSLINVLDVGVNKAIYEFLQTMMSCRRHIRLAFFSLERDAPNLAEKPDLPSDRYGERGDDVVMMKQGSRLGYLFHFATLGYEKDQQNNTTVMIATSTETTPNPLQFQKVKKEIEQHADKQGVLQYLKSWEIINTSNKDQMKDVGMKIQELIRRKYYSKVNIPLRWIILRSLVTSLEKGNSKAIIMKKSFIIEQADYFEMDRAEVESFLGVFSDFGSILYMPQFKSLRSIVIVDIYEFAQCIDRLFYPKPEAPYSQNLLKYGIISQNDIKKILPLEITDDFINILKTFAMVAEIKSPSRIIIEDQVQSEVETFFYLPSARITKYDMIRRNDYIILHIEGASFPSSLQAGISHEIMKNENTFLVATEDCNTSQFLFEYECSSSIKIHMI</sequence>
<dbReference type="OrthoDB" id="10065654at2759"/>
<dbReference type="EnsemblMetazoa" id="Aqu2.1.13290_001">
    <property type="protein sequence ID" value="Aqu2.1.13290_001"/>
    <property type="gene ID" value="Aqu2.1.13290"/>
</dbReference>
<dbReference type="Proteomes" id="UP000007879">
    <property type="component" value="Unassembled WGS sequence"/>
</dbReference>
<reference evidence="1" key="2">
    <citation type="submission" date="2017-05" db="UniProtKB">
        <authorList>
            <consortium name="EnsemblMetazoa"/>
        </authorList>
    </citation>
    <scope>IDENTIFICATION</scope>
</reference>
<dbReference type="AlphaFoldDB" id="A0A1X7TFW5"/>
<proteinExistence type="predicted"/>
<evidence type="ECO:0008006" key="3">
    <source>
        <dbReference type="Google" id="ProtNLM"/>
    </source>
</evidence>
<protein>
    <recommendedName>
        <fullName evidence="3">C-terminal of Roc (COR) domain-containing protein</fullName>
    </recommendedName>
</protein>
<accession>A0A1X7TFW5</accession>
<organism evidence="1">
    <name type="scientific">Amphimedon queenslandica</name>
    <name type="common">Sponge</name>
    <dbReference type="NCBI Taxonomy" id="400682"/>
    <lineage>
        <taxon>Eukaryota</taxon>
        <taxon>Metazoa</taxon>
        <taxon>Porifera</taxon>
        <taxon>Demospongiae</taxon>
        <taxon>Heteroscleromorpha</taxon>
        <taxon>Haplosclerida</taxon>
        <taxon>Niphatidae</taxon>
        <taxon>Amphimedon</taxon>
    </lineage>
</organism>
<dbReference type="KEGG" id="aqu:109588142"/>
<keyword evidence="2" id="KW-1185">Reference proteome</keyword>
<name>A0A1X7TFW5_AMPQE</name>
<evidence type="ECO:0000313" key="1">
    <source>
        <dbReference type="EnsemblMetazoa" id="Aqu2.1.13290_001"/>
    </source>
</evidence>
<reference evidence="2" key="1">
    <citation type="journal article" date="2010" name="Nature">
        <title>The Amphimedon queenslandica genome and the evolution of animal complexity.</title>
        <authorList>
            <person name="Srivastava M."/>
            <person name="Simakov O."/>
            <person name="Chapman J."/>
            <person name="Fahey B."/>
            <person name="Gauthier M.E."/>
            <person name="Mitros T."/>
            <person name="Richards G.S."/>
            <person name="Conaco C."/>
            <person name="Dacre M."/>
            <person name="Hellsten U."/>
            <person name="Larroux C."/>
            <person name="Putnam N.H."/>
            <person name="Stanke M."/>
            <person name="Adamska M."/>
            <person name="Darling A."/>
            <person name="Degnan S.M."/>
            <person name="Oakley T.H."/>
            <person name="Plachetzki D.C."/>
            <person name="Zhai Y."/>
            <person name="Adamski M."/>
            <person name="Calcino A."/>
            <person name="Cummins S.F."/>
            <person name="Goodstein D.M."/>
            <person name="Harris C."/>
            <person name="Jackson D.J."/>
            <person name="Leys S.P."/>
            <person name="Shu S."/>
            <person name="Woodcroft B.J."/>
            <person name="Vervoort M."/>
            <person name="Kosik K.S."/>
            <person name="Manning G."/>
            <person name="Degnan B.M."/>
            <person name="Rokhsar D.S."/>
        </authorList>
    </citation>
    <scope>NUCLEOTIDE SEQUENCE [LARGE SCALE GENOMIC DNA]</scope>
</reference>
<dbReference type="EnsemblMetazoa" id="XM_020004322.1">
    <property type="protein sequence ID" value="XP_019859881.1"/>
    <property type="gene ID" value="LOC109588142"/>
</dbReference>
<dbReference type="InParanoid" id="A0A1X7TFW5"/>
<gene>
    <name evidence="1" type="primary">109588142</name>
</gene>